<dbReference type="WBParaSite" id="Pan_g14512.t1">
    <property type="protein sequence ID" value="Pan_g14512.t1"/>
    <property type="gene ID" value="Pan_g14512"/>
</dbReference>
<keyword evidence="2" id="KW-1185">Reference proteome</keyword>
<name>A0A7E4UYY1_PANRE</name>
<sequence>MMFRMWHKAQETEPQKCGTDNTTKMGTTISSTAMVGNLILTDPRAGSYKNTVFLTVLIMLLLIMDQCKHFNGGRNTVGAFIICRFV</sequence>
<reference evidence="2" key="1">
    <citation type="journal article" date="2013" name="Genetics">
        <title>The draft genome and transcriptome of Panagrellus redivivus are shaped by the harsh demands of a free-living lifestyle.</title>
        <authorList>
            <person name="Srinivasan J."/>
            <person name="Dillman A.R."/>
            <person name="Macchietto M.G."/>
            <person name="Heikkinen L."/>
            <person name="Lakso M."/>
            <person name="Fracchia K.M."/>
            <person name="Antoshechkin I."/>
            <person name="Mortazavi A."/>
            <person name="Wong G."/>
            <person name="Sternberg P.W."/>
        </authorList>
    </citation>
    <scope>NUCLEOTIDE SEQUENCE [LARGE SCALE GENOMIC DNA]</scope>
    <source>
        <strain evidence="2">MT8872</strain>
    </source>
</reference>
<dbReference type="Proteomes" id="UP000492821">
    <property type="component" value="Unassembled WGS sequence"/>
</dbReference>
<evidence type="ECO:0000313" key="3">
    <source>
        <dbReference type="WBParaSite" id="Pan_g14512.t1"/>
    </source>
</evidence>
<evidence type="ECO:0000256" key="1">
    <source>
        <dbReference type="SAM" id="MobiDB-lite"/>
    </source>
</evidence>
<proteinExistence type="predicted"/>
<organism evidence="2 3">
    <name type="scientific">Panagrellus redivivus</name>
    <name type="common">Microworm</name>
    <dbReference type="NCBI Taxonomy" id="6233"/>
    <lineage>
        <taxon>Eukaryota</taxon>
        <taxon>Metazoa</taxon>
        <taxon>Ecdysozoa</taxon>
        <taxon>Nematoda</taxon>
        <taxon>Chromadorea</taxon>
        <taxon>Rhabditida</taxon>
        <taxon>Tylenchina</taxon>
        <taxon>Panagrolaimomorpha</taxon>
        <taxon>Panagrolaimoidea</taxon>
        <taxon>Panagrolaimidae</taxon>
        <taxon>Panagrellus</taxon>
    </lineage>
</organism>
<dbReference type="AlphaFoldDB" id="A0A7E4UYY1"/>
<protein>
    <submittedName>
        <fullName evidence="3">Transmembrane protein</fullName>
    </submittedName>
</protein>
<evidence type="ECO:0000313" key="2">
    <source>
        <dbReference type="Proteomes" id="UP000492821"/>
    </source>
</evidence>
<accession>A0A7E4UYY1</accession>
<feature type="region of interest" description="Disordered" evidence="1">
    <location>
        <begin position="1"/>
        <end position="22"/>
    </location>
</feature>
<reference evidence="3" key="2">
    <citation type="submission" date="2020-10" db="UniProtKB">
        <authorList>
            <consortium name="WormBaseParasite"/>
        </authorList>
    </citation>
    <scope>IDENTIFICATION</scope>
</reference>